<evidence type="ECO:0000256" key="5">
    <source>
        <dbReference type="ARBA" id="ARBA00023237"/>
    </source>
</evidence>
<dbReference type="InterPro" id="IPR033985">
    <property type="entry name" value="SusD-like_N"/>
</dbReference>
<evidence type="ECO:0000259" key="6">
    <source>
        <dbReference type="Pfam" id="PF07980"/>
    </source>
</evidence>
<evidence type="ECO:0000313" key="9">
    <source>
        <dbReference type="Proteomes" id="UP000597338"/>
    </source>
</evidence>
<dbReference type="RefSeq" id="WP_188746204.1">
    <property type="nucleotide sequence ID" value="NZ_BMIK01000001.1"/>
</dbReference>
<keyword evidence="3" id="KW-0732">Signal</keyword>
<dbReference type="Pfam" id="PF07980">
    <property type="entry name" value="SusD_RagB"/>
    <property type="match status" value="1"/>
</dbReference>
<evidence type="ECO:0000256" key="4">
    <source>
        <dbReference type="ARBA" id="ARBA00023136"/>
    </source>
</evidence>
<organism evidence="8 9">
    <name type="scientific">Parapedobacter defluvii</name>
    <dbReference type="NCBI Taxonomy" id="2045106"/>
    <lineage>
        <taxon>Bacteria</taxon>
        <taxon>Pseudomonadati</taxon>
        <taxon>Bacteroidota</taxon>
        <taxon>Sphingobacteriia</taxon>
        <taxon>Sphingobacteriales</taxon>
        <taxon>Sphingobacteriaceae</taxon>
        <taxon>Parapedobacter</taxon>
    </lineage>
</organism>
<comment type="subcellular location">
    <subcellularLocation>
        <location evidence="1">Cell outer membrane</location>
    </subcellularLocation>
</comment>
<dbReference type="SUPFAM" id="SSF48452">
    <property type="entry name" value="TPR-like"/>
    <property type="match status" value="1"/>
</dbReference>
<dbReference type="Gene3D" id="1.25.40.390">
    <property type="match status" value="1"/>
</dbReference>
<evidence type="ECO:0000259" key="7">
    <source>
        <dbReference type="Pfam" id="PF14322"/>
    </source>
</evidence>
<dbReference type="InterPro" id="IPR011990">
    <property type="entry name" value="TPR-like_helical_dom_sf"/>
</dbReference>
<dbReference type="Proteomes" id="UP000597338">
    <property type="component" value="Unassembled WGS sequence"/>
</dbReference>
<keyword evidence="5" id="KW-0998">Cell outer membrane</keyword>
<sequence>MTKYVNQLAVLAITGSLALYSCKKNDPDNPNVITGDSVWKTDQEALATANAAYPPWQRLSSSYSFLLESTSEHTISFEGTDDEAGPLVSQFKTDVNNWYPTKIFNYLYVSIGEANRTIGKADSSQAGEGLSQETIDLARARAKFIRALGYAYLTNLWGEVPLILNTVPSEAEQTTRKPIDEVYAQIVKDLTEAEADLPAFDQIRSNPSKGAANAILARAYLTWASKPLSQNEVAAVAGGKADPAPVAWDNDKLQKAIEYADKVINNGNFRLEADFEDNFGVPAENKSPEHIFTIHHDGDGLGDAQGNHQTHCPFTFRFDLYQDNHIGPADVTLIDRFSDDDKRKRFSITDHLYNQDEPLVTSPSKAADFKEYHYVFPVTSPRIGKFIHRNASYPEVAPGSEAGQPNNINRIEIRFAEVLLIKAEALLQLGRADEAAQVINPLRERAGLDTYTTLTQADLEQEWYLELFFEQRHWSNLVRWRKLVSTVLTDVAKFEYYKDDYKSVASQVAKFGPEKDGTGGSVKTNYPFFAKVYKHLHSKTDNVSGKFYRFPIPKGLSGNELGIVQNPGY</sequence>
<reference evidence="9" key="1">
    <citation type="journal article" date="2019" name="Int. J. Syst. Evol. Microbiol.">
        <title>The Global Catalogue of Microorganisms (GCM) 10K type strain sequencing project: providing services to taxonomists for standard genome sequencing and annotation.</title>
        <authorList>
            <consortium name="The Broad Institute Genomics Platform"/>
            <consortium name="The Broad Institute Genome Sequencing Center for Infectious Disease"/>
            <person name="Wu L."/>
            <person name="Ma J."/>
        </authorList>
    </citation>
    <scope>NUCLEOTIDE SEQUENCE [LARGE SCALE GENOMIC DNA]</scope>
    <source>
        <strain evidence="9">CGMCC 1.15342</strain>
    </source>
</reference>
<evidence type="ECO:0000313" key="8">
    <source>
        <dbReference type="EMBL" id="GGC12747.1"/>
    </source>
</evidence>
<evidence type="ECO:0000256" key="2">
    <source>
        <dbReference type="ARBA" id="ARBA00006275"/>
    </source>
</evidence>
<comment type="caution">
    <text evidence="8">The sequence shown here is derived from an EMBL/GenBank/DDBJ whole genome shotgun (WGS) entry which is preliminary data.</text>
</comment>
<feature type="domain" description="SusD-like N-terminal" evidence="7">
    <location>
        <begin position="89"/>
        <end position="221"/>
    </location>
</feature>
<name>A0ABQ1L150_9SPHI</name>
<dbReference type="InterPro" id="IPR012944">
    <property type="entry name" value="SusD_RagB_dom"/>
</dbReference>
<protein>
    <submittedName>
        <fullName evidence="8">Membrane protein</fullName>
    </submittedName>
</protein>
<dbReference type="PROSITE" id="PS51257">
    <property type="entry name" value="PROKAR_LIPOPROTEIN"/>
    <property type="match status" value="1"/>
</dbReference>
<dbReference type="EMBL" id="BMIK01000001">
    <property type="protein sequence ID" value="GGC12747.1"/>
    <property type="molecule type" value="Genomic_DNA"/>
</dbReference>
<evidence type="ECO:0000256" key="3">
    <source>
        <dbReference type="ARBA" id="ARBA00022729"/>
    </source>
</evidence>
<dbReference type="Pfam" id="PF14322">
    <property type="entry name" value="SusD-like_3"/>
    <property type="match status" value="1"/>
</dbReference>
<feature type="domain" description="RagB/SusD" evidence="6">
    <location>
        <begin position="329"/>
        <end position="569"/>
    </location>
</feature>
<proteinExistence type="inferred from homology"/>
<evidence type="ECO:0000256" key="1">
    <source>
        <dbReference type="ARBA" id="ARBA00004442"/>
    </source>
</evidence>
<keyword evidence="4" id="KW-0472">Membrane</keyword>
<comment type="similarity">
    <text evidence="2">Belongs to the SusD family.</text>
</comment>
<accession>A0ABQ1L150</accession>
<gene>
    <name evidence="8" type="ORF">GCM10011386_00490</name>
</gene>
<keyword evidence="9" id="KW-1185">Reference proteome</keyword>